<comment type="caution">
    <text evidence="9">The sequence shown here is derived from an EMBL/GenBank/DDBJ whole genome shotgun (WGS) entry which is preliminary data.</text>
</comment>
<feature type="transmembrane region" description="Helical" evidence="8">
    <location>
        <begin position="65"/>
        <end position="85"/>
    </location>
</feature>
<keyword evidence="5 8" id="KW-1133">Transmembrane helix</keyword>
<keyword evidence="4 8" id="KW-0812">Transmembrane</keyword>
<gene>
    <name evidence="9" type="ORF">BJ983_006007</name>
</gene>
<dbReference type="Pfam" id="PF03916">
    <property type="entry name" value="NrfD"/>
    <property type="match status" value="1"/>
</dbReference>
<evidence type="ECO:0000313" key="10">
    <source>
        <dbReference type="Proteomes" id="UP000535890"/>
    </source>
</evidence>
<feature type="transmembrane region" description="Helical" evidence="8">
    <location>
        <begin position="169"/>
        <end position="190"/>
    </location>
</feature>
<evidence type="ECO:0000256" key="8">
    <source>
        <dbReference type="SAM" id="Phobius"/>
    </source>
</evidence>
<name>A0A7Y9E2U5_9PSEU</name>
<keyword evidence="10" id="KW-1185">Reference proteome</keyword>
<feature type="compositionally biased region" description="Basic and acidic residues" evidence="7">
    <location>
        <begin position="12"/>
        <end position="35"/>
    </location>
</feature>
<accession>A0A7Y9E2U5</accession>
<comment type="subcellular location">
    <subcellularLocation>
        <location evidence="1">Cell membrane</location>
        <topology evidence="1">Multi-pass membrane protein</topology>
    </subcellularLocation>
</comment>
<evidence type="ECO:0000256" key="6">
    <source>
        <dbReference type="ARBA" id="ARBA00023136"/>
    </source>
</evidence>
<feature type="transmembrane region" description="Helical" evidence="8">
    <location>
        <begin position="210"/>
        <end position="230"/>
    </location>
</feature>
<protein>
    <submittedName>
        <fullName evidence="9">Formate-dependent nitrite reductase membrane component NrfD</fullName>
    </submittedName>
</protein>
<evidence type="ECO:0000313" key="9">
    <source>
        <dbReference type="EMBL" id="NYD39905.1"/>
    </source>
</evidence>
<sequence>MTEDLNPTGMPERARIDHDAVKPRRDSPRGGRKGEQLQVPEAEFRSYYGRPIIKAPVWKNPDVPLYLFLGGLAGSSAVLAAMAGPTGRPSLRRAGRYAAVGGAMGGTVFLIHDLHRPSRFLHMLRVFKPTSPLSVGSWILSPFAAFATAAAGAEALAPYLRGRRGAKTLQVAGDAAGVGAAVVGPALATYTAVLISNTAVPTWHEAHRHLPVLFAGSAAAAGGGFGLVFSRVEDNEPAQRLAIAGAVVELVTEEKMTRDLGMLADVYDKGRAKTLMTASKACLVVGAAGAVVGRRKRWAAALSGLALMAGSALTRFGVFDAGIASANDPAHIVVPQRERIRRREEAVQAGTTPPDRHYVPAAGN</sequence>
<keyword evidence="6 8" id="KW-0472">Membrane</keyword>
<dbReference type="GO" id="GO:0005886">
    <property type="term" value="C:plasma membrane"/>
    <property type="evidence" value="ECO:0007669"/>
    <property type="project" value="UniProtKB-SubCell"/>
</dbReference>
<feature type="transmembrane region" description="Helical" evidence="8">
    <location>
        <begin position="97"/>
        <end position="115"/>
    </location>
</feature>
<dbReference type="RefSeq" id="WP_179797167.1">
    <property type="nucleotide sequence ID" value="NZ_BAABHP010000002.1"/>
</dbReference>
<dbReference type="PANTHER" id="PTHR34856:SF2">
    <property type="entry name" value="PROTEIN NRFD"/>
    <property type="match status" value="1"/>
</dbReference>
<evidence type="ECO:0000256" key="4">
    <source>
        <dbReference type="ARBA" id="ARBA00022692"/>
    </source>
</evidence>
<dbReference type="InterPro" id="IPR052049">
    <property type="entry name" value="Electron_transfer_protein"/>
</dbReference>
<dbReference type="Gene3D" id="1.20.1630.10">
    <property type="entry name" value="Formate dehydrogenase/DMSO reductase domain"/>
    <property type="match status" value="1"/>
</dbReference>
<reference evidence="9 10" key="1">
    <citation type="submission" date="2020-07" db="EMBL/GenBank/DDBJ databases">
        <title>Sequencing the genomes of 1000 actinobacteria strains.</title>
        <authorList>
            <person name="Klenk H.-P."/>
        </authorList>
    </citation>
    <scope>NUCLEOTIDE SEQUENCE [LARGE SCALE GENOMIC DNA]</scope>
    <source>
        <strain evidence="9 10">DSM 45772</strain>
    </source>
</reference>
<comment type="similarity">
    <text evidence="2">Belongs to the NrfD family.</text>
</comment>
<evidence type="ECO:0000256" key="7">
    <source>
        <dbReference type="SAM" id="MobiDB-lite"/>
    </source>
</evidence>
<feature type="region of interest" description="Disordered" evidence="7">
    <location>
        <begin position="1"/>
        <end position="36"/>
    </location>
</feature>
<dbReference type="PANTHER" id="PTHR34856">
    <property type="entry name" value="PROTEIN NRFD"/>
    <property type="match status" value="1"/>
</dbReference>
<feature type="region of interest" description="Disordered" evidence="7">
    <location>
        <begin position="343"/>
        <end position="364"/>
    </location>
</feature>
<dbReference type="Proteomes" id="UP000535890">
    <property type="component" value="Unassembled WGS sequence"/>
</dbReference>
<evidence type="ECO:0000256" key="5">
    <source>
        <dbReference type="ARBA" id="ARBA00022989"/>
    </source>
</evidence>
<keyword evidence="3" id="KW-1003">Cell membrane</keyword>
<dbReference type="InterPro" id="IPR005614">
    <property type="entry name" value="NrfD-like"/>
</dbReference>
<dbReference type="EMBL" id="JACCBN010000001">
    <property type="protein sequence ID" value="NYD39905.1"/>
    <property type="molecule type" value="Genomic_DNA"/>
</dbReference>
<dbReference type="AlphaFoldDB" id="A0A7Y9E2U5"/>
<organism evidence="9 10">
    <name type="scientific">Actinomycetospora corticicola</name>
    <dbReference type="NCBI Taxonomy" id="663602"/>
    <lineage>
        <taxon>Bacteria</taxon>
        <taxon>Bacillati</taxon>
        <taxon>Actinomycetota</taxon>
        <taxon>Actinomycetes</taxon>
        <taxon>Pseudonocardiales</taxon>
        <taxon>Pseudonocardiaceae</taxon>
        <taxon>Actinomycetospora</taxon>
    </lineage>
</organism>
<proteinExistence type="inferred from homology"/>
<evidence type="ECO:0000256" key="1">
    <source>
        <dbReference type="ARBA" id="ARBA00004651"/>
    </source>
</evidence>
<evidence type="ECO:0000256" key="2">
    <source>
        <dbReference type="ARBA" id="ARBA00008929"/>
    </source>
</evidence>
<feature type="transmembrane region" description="Helical" evidence="8">
    <location>
        <begin position="135"/>
        <end position="157"/>
    </location>
</feature>
<evidence type="ECO:0000256" key="3">
    <source>
        <dbReference type="ARBA" id="ARBA00022475"/>
    </source>
</evidence>